<dbReference type="PROSITE" id="PS50800">
    <property type="entry name" value="SAP"/>
    <property type="match status" value="2"/>
</dbReference>
<evidence type="ECO:0000259" key="5">
    <source>
        <dbReference type="PROSITE" id="PS50800"/>
    </source>
</evidence>
<keyword evidence="3" id="KW-0175">Coiled coil</keyword>
<sequence>MFKWSAKRSSQANETYREVHSSDSESLESDEQSCHSLTDDEPVPILKSSQRVCPRRRKDHPKKVTWLDGTNAGTGQEPSEHTARPGKLSPEDLAPLKVADLKLLLKERHLPVSGKKDILVGRLMAYSDGNEDLIARQLMRKSKNELKDLLKSKGLRHQGNKQLLVDRLLGREVEVQSRRRIDKWEKSKARKLLLEMLRDERSRVHKMQANEVYESHKWFQDYPLANFKRYFEDMKAAAQKYKEKADRDNAIISMELKKFPRNRLTNRGYPFWDTHPASRWLRIDIEAGKDKTTSPNELRMTRDEYRVFPLKVFRDHIYQERRRVLETNLKVVQRNKKALKNHLAEVRRNKTSWDKIAMDAEVEEAISGLTQLNI</sequence>
<gene>
    <name evidence="6" type="ORF">THAOC_12540</name>
</gene>
<dbReference type="Proteomes" id="UP000266841">
    <property type="component" value="Unassembled WGS sequence"/>
</dbReference>
<dbReference type="GO" id="GO:0005634">
    <property type="term" value="C:nucleus"/>
    <property type="evidence" value="ECO:0007669"/>
    <property type="project" value="TreeGrafter"/>
</dbReference>
<dbReference type="PANTHER" id="PTHR46551:SF1">
    <property type="entry name" value="SAP DOMAIN-CONTAINING RIBONUCLEOPROTEIN"/>
    <property type="match status" value="1"/>
</dbReference>
<comment type="caution">
    <text evidence="6">The sequence shown here is derived from an EMBL/GenBank/DDBJ whole genome shotgun (WGS) entry which is preliminary data.</text>
</comment>
<dbReference type="EMBL" id="AGNL01014807">
    <property type="protein sequence ID" value="EJK66539.1"/>
    <property type="molecule type" value="Genomic_DNA"/>
</dbReference>
<organism evidence="6 7">
    <name type="scientific">Thalassiosira oceanica</name>
    <name type="common">Marine diatom</name>
    <dbReference type="NCBI Taxonomy" id="159749"/>
    <lineage>
        <taxon>Eukaryota</taxon>
        <taxon>Sar</taxon>
        <taxon>Stramenopiles</taxon>
        <taxon>Ochrophyta</taxon>
        <taxon>Bacillariophyta</taxon>
        <taxon>Coscinodiscophyceae</taxon>
        <taxon>Thalassiosirophycidae</taxon>
        <taxon>Thalassiosirales</taxon>
        <taxon>Thalassiosiraceae</taxon>
        <taxon>Thalassiosira</taxon>
    </lineage>
</organism>
<dbReference type="InterPro" id="IPR003034">
    <property type="entry name" value="SAP_dom"/>
</dbReference>
<keyword evidence="1" id="KW-0597">Phosphoprotein</keyword>
<evidence type="ECO:0000256" key="3">
    <source>
        <dbReference type="SAM" id="Coils"/>
    </source>
</evidence>
<dbReference type="OrthoDB" id="46615at2759"/>
<name>K0SNJ4_THAOC</name>
<protein>
    <recommendedName>
        <fullName evidence="5">SAP domain-containing protein</fullName>
    </recommendedName>
</protein>
<dbReference type="SUPFAM" id="SSF68906">
    <property type="entry name" value="SAP domain"/>
    <property type="match status" value="2"/>
</dbReference>
<dbReference type="InterPro" id="IPR036361">
    <property type="entry name" value="SAP_dom_sf"/>
</dbReference>
<keyword evidence="7" id="KW-1185">Reference proteome</keyword>
<feature type="region of interest" description="Disordered" evidence="4">
    <location>
        <begin position="1"/>
        <end position="91"/>
    </location>
</feature>
<dbReference type="Gene3D" id="1.10.720.30">
    <property type="entry name" value="SAP domain"/>
    <property type="match status" value="1"/>
</dbReference>
<evidence type="ECO:0000256" key="4">
    <source>
        <dbReference type="SAM" id="MobiDB-lite"/>
    </source>
</evidence>
<evidence type="ECO:0000313" key="6">
    <source>
        <dbReference type="EMBL" id="EJK66539.1"/>
    </source>
</evidence>
<dbReference type="eggNOG" id="ENOG502SXJU">
    <property type="taxonomic scope" value="Eukaryota"/>
</dbReference>
<feature type="domain" description="SAP" evidence="5">
    <location>
        <begin position="138"/>
        <end position="172"/>
    </location>
</feature>
<dbReference type="GO" id="GO:0016973">
    <property type="term" value="P:poly(A)+ mRNA export from nucleus"/>
    <property type="evidence" value="ECO:0007669"/>
    <property type="project" value="TreeGrafter"/>
</dbReference>
<dbReference type="AlphaFoldDB" id="K0SNJ4"/>
<evidence type="ECO:0000256" key="2">
    <source>
        <dbReference type="ARBA" id="ARBA00046328"/>
    </source>
</evidence>
<reference evidence="6 7" key="1">
    <citation type="journal article" date="2012" name="Genome Biol.">
        <title>Genome and low-iron response of an oceanic diatom adapted to chronic iron limitation.</title>
        <authorList>
            <person name="Lommer M."/>
            <person name="Specht M."/>
            <person name="Roy A.S."/>
            <person name="Kraemer L."/>
            <person name="Andreson R."/>
            <person name="Gutowska M.A."/>
            <person name="Wolf J."/>
            <person name="Bergner S.V."/>
            <person name="Schilhabel M.B."/>
            <person name="Klostermeier U.C."/>
            <person name="Beiko R.G."/>
            <person name="Rosenstiel P."/>
            <person name="Hippler M."/>
            <person name="Laroche J."/>
        </authorList>
    </citation>
    <scope>NUCLEOTIDE SEQUENCE [LARGE SCALE GENOMIC DNA]</scope>
    <source>
        <strain evidence="6 7">CCMP1005</strain>
    </source>
</reference>
<comment type="similarity">
    <text evidence="2">Belongs to the SAP domain-containing ribonucleoprotein family.</text>
</comment>
<dbReference type="Pfam" id="PF02037">
    <property type="entry name" value="SAP"/>
    <property type="match status" value="2"/>
</dbReference>
<dbReference type="SMART" id="SM00513">
    <property type="entry name" value="SAP"/>
    <property type="match status" value="2"/>
</dbReference>
<accession>K0SNJ4</accession>
<dbReference type="InterPro" id="IPR052240">
    <property type="entry name" value="SAP_domain_ribonucleoprotein"/>
</dbReference>
<dbReference type="PANTHER" id="PTHR46551">
    <property type="entry name" value="SAP DOMAIN-CONTAINING RIBONUCLEOPROTEIN"/>
    <property type="match status" value="1"/>
</dbReference>
<evidence type="ECO:0000313" key="7">
    <source>
        <dbReference type="Proteomes" id="UP000266841"/>
    </source>
</evidence>
<feature type="domain" description="SAP" evidence="5">
    <location>
        <begin position="93"/>
        <end position="127"/>
    </location>
</feature>
<evidence type="ECO:0000256" key="1">
    <source>
        <dbReference type="ARBA" id="ARBA00022553"/>
    </source>
</evidence>
<feature type="compositionally biased region" description="Basic residues" evidence="4">
    <location>
        <begin position="53"/>
        <end position="63"/>
    </location>
</feature>
<feature type="coiled-coil region" evidence="3">
    <location>
        <begin position="322"/>
        <end position="349"/>
    </location>
</feature>
<proteinExistence type="inferred from homology"/>